<keyword evidence="2" id="KW-0614">Plasmid</keyword>
<feature type="coiled-coil region" evidence="1">
    <location>
        <begin position="108"/>
        <end position="135"/>
    </location>
</feature>
<dbReference type="RefSeq" id="WP_275000697.1">
    <property type="nucleotide sequence ID" value="NZ_CP118742.1"/>
</dbReference>
<dbReference type="EMBL" id="CP118742">
    <property type="protein sequence ID" value="WEA58250.1"/>
    <property type="molecule type" value="Genomic_DNA"/>
</dbReference>
<name>A0ABD7X944_PEDPE</name>
<dbReference type="Proteomes" id="UP001214131">
    <property type="component" value="Plasmid unnamed3"/>
</dbReference>
<gene>
    <name evidence="2" type="ORF">PWB86_09585</name>
</gene>
<organism evidence="2 3">
    <name type="scientific">Pediococcus pentosaceus</name>
    <dbReference type="NCBI Taxonomy" id="1255"/>
    <lineage>
        <taxon>Bacteria</taxon>
        <taxon>Bacillati</taxon>
        <taxon>Bacillota</taxon>
        <taxon>Bacilli</taxon>
        <taxon>Lactobacillales</taxon>
        <taxon>Lactobacillaceae</taxon>
        <taxon>Pediococcus</taxon>
    </lineage>
</organism>
<proteinExistence type="predicted"/>
<sequence length="171" mass="20247">MTVPMFQKYKPSKHFQERVEQRFMIQPTMLNDWIKGLLQKAEYNRSQTSSRKIYRVNNIELVVDSVSFTLITIYSLKTQETIEDEIKLNPEIASVLNEAMINLKNRIIRRTSKRVAKLAQENADLYRKISNSRNNKYIDEWYNKISDNNADIQTEINKQNDLLDQIDMKLA</sequence>
<dbReference type="AlphaFoldDB" id="A0ABD7X944"/>
<evidence type="ECO:0000313" key="2">
    <source>
        <dbReference type="EMBL" id="WEA58250.1"/>
    </source>
</evidence>
<geneLocation type="plasmid" evidence="2 3">
    <name>unnamed3</name>
</geneLocation>
<accession>A0ABD7X944</accession>
<keyword evidence="1" id="KW-0175">Coiled coil</keyword>
<reference evidence="2 3" key="1">
    <citation type="submission" date="2023-02" db="EMBL/GenBank/DDBJ databases">
        <title>Comparative genomics and fermentation flavor characterization of five lactic acid bacteria reveal flavor biosynthesis metabolic pathways in fermented muskmelon puree.</title>
        <authorList>
            <person name="Yuan L."/>
            <person name="Li M."/>
            <person name="Xu X."/>
            <person name="Lao F."/>
            <person name="Wu J."/>
        </authorList>
    </citation>
    <scope>NUCLEOTIDE SEQUENCE [LARGE SCALE GENOMIC DNA]</scope>
    <source>
        <strain evidence="2 3">Ca-4</strain>
        <plasmid evidence="2 3">unnamed3</plasmid>
    </source>
</reference>
<evidence type="ECO:0000313" key="3">
    <source>
        <dbReference type="Proteomes" id="UP001214131"/>
    </source>
</evidence>
<protein>
    <submittedName>
        <fullName evidence="2">Uncharacterized protein</fullName>
    </submittedName>
</protein>
<evidence type="ECO:0000256" key="1">
    <source>
        <dbReference type="SAM" id="Coils"/>
    </source>
</evidence>